<dbReference type="KEGG" id="hde:HDEF_0180"/>
<gene>
    <name evidence="1" type="ordered locus">HDEF_0180</name>
</gene>
<dbReference type="AlphaFoldDB" id="C4K8W6"/>
<name>C4K8W6_HAMD5</name>
<evidence type="ECO:0000313" key="1">
    <source>
        <dbReference type="EMBL" id="ACQ66953.1"/>
    </source>
</evidence>
<keyword evidence="2" id="KW-1185">Reference proteome</keyword>
<sequence>MKISKNDITENVFLLLKIFTGIKEIKYIRRKKAKIFIVE</sequence>
<reference evidence="1 2" key="1">
    <citation type="journal article" date="2009" name="Proc. Natl. Acad. Sci. U.S.A.">
        <title>Hamiltonella defensa, genome evolution of protective bacterial endosymbiont from pathogenic ancestors.</title>
        <authorList>
            <person name="Degnan P.H."/>
            <person name="Yu Y."/>
            <person name="Sisneros N."/>
            <person name="Wing R.A."/>
            <person name="Moran N.A."/>
        </authorList>
    </citation>
    <scope>NUCLEOTIDE SEQUENCE [LARGE SCALE GENOMIC DNA]</scope>
    <source>
        <strain evidence="2">5AT</strain>
    </source>
</reference>
<dbReference type="Proteomes" id="UP000002334">
    <property type="component" value="Chromosome"/>
</dbReference>
<dbReference type="HOGENOM" id="CLU_3310696_0_0_6"/>
<proteinExistence type="predicted"/>
<organism evidence="1 2">
    <name type="scientific">Hamiltonella defensa subsp. Acyrthosiphon pisum (strain 5AT)</name>
    <dbReference type="NCBI Taxonomy" id="572265"/>
    <lineage>
        <taxon>Bacteria</taxon>
        <taxon>Pseudomonadati</taxon>
        <taxon>Pseudomonadota</taxon>
        <taxon>Gammaproteobacteria</taxon>
        <taxon>Enterobacterales</taxon>
        <taxon>Enterobacteriaceae</taxon>
        <taxon>aphid secondary symbionts</taxon>
        <taxon>Candidatus Williamhamiltonella</taxon>
    </lineage>
</organism>
<protein>
    <submittedName>
        <fullName evidence="1">Uncharacterized protein</fullName>
    </submittedName>
</protein>
<evidence type="ECO:0000313" key="2">
    <source>
        <dbReference type="Proteomes" id="UP000002334"/>
    </source>
</evidence>
<accession>C4K8W6</accession>
<dbReference type="EMBL" id="CP001277">
    <property type="protein sequence ID" value="ACQ66953.1"/>
    <property type="molecule type" value="Genomic_DNA"/>
</dbReference>